<feature type="compositionally biased region" description="Polar residues" evidence="18">
    <location>
        <begin position="100"/>
        <end position="109"/>
    </location>
</feature>
<reference evidence="20 21" key="1">
    <citation type="journal article" date="2015" name="Genome Announc.">
        <title>Genome sequence and annotation of Trichoderma parareesei, the ancestor of the cellulase producer Trichoderma reesei.</title>
        <authorList>
            <person name="Yang D."/>
            <person name="Pomraning K."/>
            <person name="Kopchinskiy A."/>
            <person name="Karimi Aghcheh R."/>
            <person name="Atanasova L."/>
            <person name="Chenthamara K."/>
            <person name="Baker S.E."/>
            <person name="Zhang R."/>
            <person name="Shen Q."/>
            <person name="Freitag M."/>
            <person name="Kubicek C.P."/>
            <person name="Druzhinina I.S."/>
        </authorList>
    </citation>
    <scope>NUCLEOTIDE SEQUENCE [LARGE SCALE GENOMIC DNA]</scope>
    <source>
        <strain evidence="20 21">CBS 125925</strain>
    </source>
</reference>
<comment type="function">
    <text evidence="16">Highly selective calcium channel localized to the inner mitochondrial membrane, which mediates calcium uptake into the mitochondrial matrix. Mitochondrial calcium homeostasis plays key roles in cellular physiology and regulates ATP production, cytoplasmic calcium signals and activation of cell death pathways. Sufficient to operate as a pore-forming channel without the need of calcium-sensor or auxiliary subunit.</text>
</comment>
<feature type="region of interest" description="Disordered" evidence="18">
    <location>
        <begin position="444"/>
        <end position="479"/>
    </location>
</feature>
<keyword evidence="12 17" id="KW-0472">Membrane</keyword>
<evidence type="ECO:0000259" key="19">
    <source>
        <dbReference type="Pfam" id="PF04678"/>
    </source>
</evidence>
<feature type="domain" description="Calcium uniporter protein C-terminal" evidence="19">
    <location>
        <begin position="285"/>
        <end position="405"/>
    </location>
</feature>
<comment type="similarity">
    <text evidence="2 17">Belongs to the MCU (TC 1.A.77) family.</text>
</comment>
<evidence type="ECO:0000256" key="6">
    <source>
        <dbReference type="ARBA" id="ARBA00022692"/>
    </source>
</evidence>
<feature type="region of interest" description="Disordered" evidence="18">
    <location>
        <begin position="138"/>
        <end position="157"/>
    </location>
</feature>
<feature type="compositionally biased region" description="Acidic residues" evidence="18">
    <location>
        <begin position="453"/>
        <end position="463"/>
    </location>
</feature>
<keyword evidence="6 17" id="KW-0812">Transmembrane</keyword>
<dbReference type="GO" id="GO:0051560">
    <property type="term" value="P:mitochondrial calcium ion homeostasis"/>
    <property type="evidence" value="ECO:0007669"/>
    <property type="project" value="UniProtKB-UniRule"/>
</dbReference>
<keyword evidence="13 17" id="KW-0407">Ion channel</keyword>
<evidence type="ECO:0000256" key="5">
    <source>
        <dbReference type="ARBA" id="ARBA00022673"/>
    </source>
</evidence>
<evidence type="ECO:0000256" key="2">
    <source>
        <dbReference type="ARBA" id="ARBA00005653"/>
    </source>
</evidence>
<comment type="subunit">
    <text evidence="15">Homotetramer, assembles in a dimer or dimers configuration with two interfaces.</text>
</comment>
<dbReference type="OrthoDB" id="278338at2759"/>
<comment type="caution">
    <text evidence="20">The sequence shown here is derived from an EMBL/GenBank/DDBJ whole genome shotgun (WGS) entry which is preliminary data.</text>
</comment>
<evidence type="ECO:0000256" key="16">
    <source>
        <dbReference type="ARBA" id="ARBA00045938"/>
    </source>
</evidence>
<keyword evidence="3 17" id="KW-0813">Transport</keyword>
<comment type="catalytic activity">
    <reaction evidence="14">
        <text>Ca(2+)(in) = Ca(2+)(out)</text>
        <dbReference type="Rhea" id="RHEA:29671"/>
        <dbReference type="ChEBI" id="CHEBI:29108"/>
    </reaction>
</comment>
<comment type="subcellular location">
    <subcellularLocation>
        <location evidence="1 17">Mitochondrion inner membrane</location>
        <topology evidence="1 17">Multi-pass membrane protein</topology>
    </subcellularLocation>
</comment>
<keyword evidence="9 17" id="KW-1133">Transmembrane helix</keyword>
<dbReference type="AlphaFoldDB" id="A0A2H3A9V2"/>
<dbReference type="PANTHER" id="PTHR13462">
    <property type="entry name" value="CALCIUM UNIPORTER PROTEIN, MITOCHONDRIAL"/>
    <property type="match status" value="1"/>
</dbReference>
<evidence type="ECO:0000256" key="13">
    <source>
        <dbReference type="ARBA" id="ARBA00023303"/>
    </source>
</evidence>
<evidence type="ECO:0000256" key="10">
    <source>
        <dbReference type="ARBA" id="ARBA00023065"/>
    </source>
</evidence>
<keyword evidence="7 17" id="KW-0999">Mitochondrion inner membrane</keyword>
<feature type="compositionally biased region" description="Basic and acidic residues" evidence="18">
    <location>
        <begin position="464"/>
        <end position="479"/>
    </location>
</feature>
<name>A0A2H3A9V2_TRIPA</name>
<dbReference type="Proteomes" id="UP000219286">
    <property type="component" value="Unassembled WGS sequence"/>
</dbReference>
<feature type="compositionally biased region" description="Basic and acidic residues" evidence="18">
    <location>
        <begin position="148"/>
        <end position="157"/>
    </location>
</feature>
<evidence type="ECO:0000256" key="18">
    <source>
        <dbReference type="SAM" id="MobiDB-lite"/>
    </source>
</evidence>
<gene>
    <name evidence="20" type="ORF">A9Z42_0002760</name>
</gene>
<evidence type="ECO:0000313" key="21">
    <source>
        <dbReference type="Proteomes" id="UP000219286"/>
    </source>
</evidence>
<evidence type="ECO:0000256" key="3">
    <source>
        <dbReference type="ARBA" id="ARBA00022448"/>
    </source>
</evidence>
<evidence type="ECO:0000256" key="4">
    <source>
        <dbReference type="ARBA" id="ARBA00022568"/>
    </source>
</evidence>
<keyword evidence="21" id="KW-1185">Reference proteome</keyword>
<dbReference type="GO" id="GO:0005262">
    <property type="term" value="F:calcium channel activity"/>
    <property type="evidence" value="ECO:0007669"/>
    <property type="project" value="UniProtKB-UniRule"/>
</dbReference>
<keyword evidence="10 17" id="KW-0406">Ion transport</keyword>
<protein>
    <recommendedName>
        <fullName evidence="17">Calcium uniporter protein</fullName>
    </recommendedName>
</protein>
<dbReference type="PANTHER" id="PTHR13462:SF10">
    <property type="entry name" value="CALCIUM UNIPORTER PROTEIN, MITOCHONDRIAL"/>
    <property type="match status" value="1"/>
</dbReference>
<evidence type="ECO:0000256" key="14">
    <source>
        <dbReference type="ARBA" id="ARBA00036634"/>
    </source>
</evidence>
<sequence length="479" mass="54618">MLAPCAGARAALRVLPPISRAQGLRPRSLPLLRRTCSPSSHPFSIPSRLFSISQSVRDDEAAKKAKRLHEKADDETDQVAKRQGAQKKADDRPWHRESGSKQYKVTSPDPSGGDESKGRLLTTPTRLLKLILPIPFHPEQQTINESEEERKSHEKNGRRTEALALLVHPQQPLSYLERLIQAEIPPLKVNGREKLPDIIFRAEADHEEASSRSGEEGRSNVASYSGLGREGPAHDSEANWVRWSGSTEVGDFIRDAARGREFAINIEGYNKELRVAVPSFKDRTYYMRLQLRRMSKEIDEMAKIKAECDLVAHKGAHRLAQGGFAALASWWCVVYYVTFHTDFGWDLVEPITYLAGLTTIMGGYLWFLFISRDLSYKAAMNVTVSRRQHALYQERGFDPQKWEHLLHEANALRREIKAVAMEYGVEWDEMRDLGGKQVKKVLEKEKNGKKDQVEEEEEDEEDVHVEKKSREERELNKGE</sequence>
<evidence type="ECO:0000256" key="7">
    <source>
        <dbReference type="ARBA" id="ARBA00022792"/>
    </source>
</evidence>
<keyword evidence="5 17" id="KW-0107">Calcium channel</keyword>
<comment type="function">
    <text evidence="17">Mitochondrial inner membrane calcium uniporter that mediates calcium uptake into mitochondria. Mitochondrial calcium homeostasis plays key roles in cellular physiology and regulates cell bioenergetics, cytoplasmic calcium signals and activation of cell death pathways.</text>
</comment>
<evidence type="ECO:0000256" key="1">
    <source>
        <dbReference type="ARBA" id="ARBA00004448"/>
    </source>
</evidence>
<dbReference type="Pfam" id="PF04678">
    <property type="entry name" value="MCU"/>
    <property type="match status" value="1"/>
</dbReference>
<feature type="region of interest" description="Disordered" evidence="18">
    <location>
        <begin position="61"/>
        <end position="120"/>
    </location>
</feature>
<dbReference type="InterPro" id="IPR006769">
    <property type="entry name" value="MCU_C"/>
</dbReference>
<dbReference type="GO" id="GO:0015292">
    <property type="term" value="F:uniporter activity"/>
    <property type="evidence" value="ECO:0007669"/>
    <property type="project" value="UniProtKB-UniRule"/>
</dbReference>
<accession>A0A2H3A9V2</accession>
<feature type="compositionally biased region" description="Basic and acidic residues" evidence="18">
    <location>
        <begin position="87"/>
        <end position="99"/>
    </location>
</feature>
<evidence type="ECO:0000256" key="9">
    <source>
        <dbReference type="ARBA" id="ARBA00022989"/>
    </source>
</evidence>
<dbReference type="GO" id="GO:1990246">
    <property type="term" value="C:uniplex complex"/>
    <property type="evidence" value="ECO:0007669"/>
    <property type="project" value="TreeGrafter"/>
</dbReference>
<evidence type="ECO:0000313" key="20">
    <source>
        <dbReference type="EMBL" id="OTA08581.1"/>
    </source>
</evidence>
<feature type="transmembrane region" description="Helical" evidence="17">
    <location>
        <begin position="319"/>
        <end position="339"/>
    </location>
</feature>
<dbReference type="EMBL" id="LFMI01000864">
    <property type="protein sequence ID" value="OTA08581.1"/>
    <property type="molecule type" value="Genomic_DNA"/>
</dbReference>
<keyword evidence="8 17" id="KW-0106">Calcium</keyword>
<keyword evidence="4 17" id="KW-0109">Calcium transport</keyword>
<keyword evidence="11 17" id="KW-0496">Mitochondrion</keyword>
<evidence type="ECO:0000256" key="8">
    <source>
        <dbReference type="ARBA" id="ARBA00022837"/>
    </source>
</evidence>
<evidence type="ECO:0000256" key="17">
    <source>
        <dbReference type="RuleBase" id="RU367035"/>
    </source>
</evidence>
<dbReference type="InterPro" id="IPR039055">
    <property type="entry name" value="MCU_fam"/>
</dbReference>
<proteinExistence type="inferred from homology"/>
<dbReference type="GO" id="GO:0036444">
    <property type="term" value="P:calcium import into the mitochondrion"/>
    <property type="evidence" value="ECO:0007669"/>
    <property type="project" value="TreeGrafter"/>
</dbReference>
<evidence type="ECO:0000256" key="15">
    <source>
        <dbReference type="ARBA" id="ARBA00044966"/>
    </source>
</evidence>
<evidence type="ECO:0000256" key="12">
    <source>
        <dbReference type="ARBA" id="ARBA00023136"/>
    </source>
</evidence>
<evidence type="ECO:0000256" key="11">
    <source>
        <dbReference type="ARBA" id="ARBA00023128"/>
    </source>
</evidence>
<organism evidence="20 21">
    <name type="scientific">Trichoderma parareesei</name>
    <name type="common">Filamentous fungus</name>
    <dbReference type="NCBI Taxonomy" id="858221"/>
    <lineage>
        <taxon>Eukaryota</taxon>
        <taxon>Fungi</taxon>
        <taxon>Dikarya</taxon>
        <taxon>Ascomycota</taxon>
        <taxon>Pezizomycotina</taxon>
        <taxon>Sordariomycetes</taxon>
        <taxon>Hypocreomycetidae</taxon>
        <taxon>Hypocreales</taxon>
        <taxon>Hypocreaceae</taxon>
        <taxon>Trichoderma</taxon>
    </lineage>
</organism>
<feature type="transmembrane region" description="Helical" evidence="17">
    <location>
        <begin position="351"/>
        <end position="370"/>
    </location>
</feature>